<proteinExistence type="predicted"/>
<organism evidence="1 2">
    <name type="scientific">Blastopirellula marina DSM 3645</name>
    <dbReference type="NCBI Taxonomy" id="314230"/>
    <lineage>
        <taxon>Bacteria</taxon>
        <taxon>Pseudomonadati</taxon>
        <taxon>Planctomycetota</taxon>
        <taxon>Planctomycetia</taxon>
        <taxon>Pirellulales</taxon>
        <taxon>Pirellulaceae</taxon>
        <taxon>Blastopirellula</taxon>
    </lineage>
</organism>
<evidence type="ECO:0000313" key="1">
    <source>
        <dbReference type="EMBL" id="EAQ81217.1"/>
    </source>
</evidence>
<dbReference type="EMBL" id="AANZ01000005">
    <property type="protein sequence ID" value="EAQ81217.1"/>
    <property type="molecule type" value="Genomic_DNA"/>
</dbReference>
<gene>
    <name evidence="1" type="ORF">DSM3645_22536</name>
</gene>
<dbReference type="HOGENOM" id="CLU_3408807_0_0_0"/>
<evidence type="ECO:0000313" key="2">
    <source>
        <dbReference type="Proteomes" id="UP000004358"/>
    </source>
</evidence>
<protein>
    <submittedName>
        <fullName evidence="1">Uncharacterized protein</fullName>
    </submittedName>
</protein>
<sequence>MSHIVIALVVFITLLPLGETLMHYQSVMR</sequence>
<dbReference type="AlphaFoldDB" id="A3ZPU4"/>
<dbReference type="STRING" id="314230.DSM3645_22536"/>
<comment type="caution">
    <text evidence="1">The sequence shown here is derived from an EMBL/GenBank/DDBJ whole genome shotgun (WGS) entry which is preliminary data.</text>
</comment>
<dbReference type="Proteomes" id="UP000004358">
    <property type="component" value="Unassembled WGS sequence"/>
</dbReference>
<accession>A3ZPU4</accession>
<reference evidence="1 2" key="1">
    <citation type="submission" date="2006-02" db="EMBL/GenBank/DDBJ databases">
        <authorList>
            <person name="Amann R."/>
            <person name="Ferriera S."/>
            <person name="Johnson J."/>
            <person name="Kravitz S."/>
            <person name="Halpern A."/>
            <person name="Remington K."/>
            <person name="Beeson K."/>
            <person name="Tran B."/>
            <person name="Rogers Y.-H."/>
            <person name="Friedman R."/>
            <person name="Venter J.C."/>
        </authorList>
    </citation>
    <scope>NUCLEOTIDE SEQUENCE [LARGE SCALE GENOMIC DNA]</scope>
    <source>
        <strain evidence="1 2">DSM 3645</strain>
    </source>
</reference>
<name>A3ZPU4_9BACT</name>